<dbReference type="Proteomes" id="UP001151002">
    <property type="component" value="Unassembled WGS sequence"/>
</dbReference>
<dbReference type="Gene3D" id="3.30.450.20">
    <property type="entry name" value="PAS domain"/>
    <property type="match status" value="1"/>
</dbReference>
<dbReference type="RefSeq" id="WP_267570304.1">
    <property type="nucleotide sequence ID" value="NZ_JAPNTZ010000030.1"/>
</dbReference>
<sequence length="134" mass="14134">MGIHLGRTRLKSNVSAVEKSATPAVQPTVMARAVVALPTAGPGVLVEANEAFCILAGHRQDELIGQPYTALIARVHAIRVAVLISAMAHGEINHVAETWRLMRADGSTVDASVCMIMAHDGQGKQYAIIEAVAT</sequence>
<feature type="domain" description="PAS" evidence="1">
    <location>
        <begin position="43"/>
        <end position="129"/>
    </location>
</feature>
<comment type="caution">
    <text evidence="2">The sequence shown here is derived from an EMBL/GenBank/DDBJ whole genome shotgun (WGS) entry which is preliminary data.</text>
</comment>
<name>A0ABT4BGM9_9ACTN</name>
<keyword evidence="3" id="KW-1185">Reference proteome</keyword>
<gene>
    <name evidence="2" type="ORF">OWR29_47445</name>
</gene>
<evidence type="ECO:0000313" key="3">
    <source>
        <dbReference type="Proteomes" id="UP001151002"/>
    </source>
</evidence>
<evidence type="ECO:0000313" key="2">
    <source>
        <dbReference type="EMBL" id="MCY1145686.1"/>
    </source>
</evidence>
<dbReference type="SUPFAM" id="SSF55785">
    <property type="entry name" value="PYP-like sensor domain (PAS domain)"/>
    <property type="match status" value="1"/>
</dbReference>
<dbReference type="EMBL" id="JAPNTZ010000030">
    <property type="protein sequence ID" value="MCY1145686.1"/>
    <property type="molecule type" value="Genomic_DNA"/>
</dbReference>
<accession>A0ABT4BGM9</accession>
<organism evidence="2 3">
    <name type="scientific">Paractinoplanes pyxinae</name>
    <dbReference type="NCBI Taxonomy" id="2997416"/>
    <lineage>
        <taxon>Bacteria</taxon>
        <taxon>Bacillati</taxon>
        <taxon>Actinomycetota</taxon>
        <taxon>Actinomycetes</taxon>
        <taxon>Micromonosporales</taxon>
        <taxon>Micromonosporaceae</taxon>
        <taxon>Paractinoplanes</taxon>
    </lineage>
</organism>
<evidence type="ECO:0000259" key="1">
    <source>
        <dbReference type="Pfam" id="PF13426"/>
    </source>
</evidence>
<dbReference type="NCBIfam" id="TIGR00229">
    <property type="entry name" value="sensory_box"/>
    <property type="match status" value="1"/>
</dbReference>
<dbReference type="Pfam" id="PF13426">
    <property type="entry name" value="PAS_9"/>
    <property type="match status" value="1"/>
</dbReference>
<dbReference type="CDD" id="cd00130">
    <property type="entry name" value="PAS"/>
    <property type="match status" value="1"/>
</dbReference>
<dbReference type="InterPro" id="IPR000014">
    <property type="entry name" value="PAS"/>
</dbReference>
<dbReference type="InterPro" id="IPR035965">
    <property type="entry name" value="PAS-like_dom_sf"/>
</dbReference>
<reference evidence="2" key="1">
    <citation type="submission" date="2022-11" db="EMBL/GenBank/DDBJ databases">
        <authorList>
            <person name="Somphong A."/>
            <person name="Phongsopitanun W."/>
        </authorList>
    </citation>
    <scope>NUCLEOTIDE SEQUENCE</scope>
    <source>
        <strain evidence="2">Pm04-4</strain>
    </source>
</reference>
<protein>
    <submittedName>
        <fullName evidence="2">PAS domain-containing protein</fullName>
    </submittedName>
</protein>
<proteinExistence type="predicted"/>